<dbReference type="GO" id="GO:0005524">
    <property type="term" value="F:ATP binding"/>
    <property type="evidence" value="ECO:0007669"/>
    <property type="project" value="UniProtKB-KW"/>
</dbReference>
<dbReference type="GO" id="GO:0000724">
    <property type="term" value="P:double-strand break repair via homologous recombination"/>
    <property type="evidence" value="ECO:0007669"/>
    <property type="project" value="TreeGrafter"/>
</dbReference>
<dbReference type="PROSITE" id="PS00690">
    <property type="entry name" value="DEAH_ATP_HELICASE"/>
    <property type="match status" value="1"/>
</dbReference>
<dbReference type="InterPro" id="IPR036388">
    <property type="entry name" value="WH-like_DNA-bd_sf"/>
</dbReference>
<dbReference type="Pfam" id="PF16124">
    <property type="entry name" value="RecQ_Zn_bind"/>
    <property type="match status" value="1"/>
</dbReference>
<dbReference type="Gene3D" id="1.10.150.80">
    <property type="entry name" value="HRDC domain"/>
    <property type="match status" value="1"/>
</dbReference>
<dbReference type="InterPro" id="IPR010997">
    <property type="entry name" value="HRDC-like_sf"/>
</dbReference>
<evidence type="ECO:0000259" key="15">
    <source>
        <dbReference type="PROSITE" id="PS51192"/>
    </source>
</evidence>
<feature type="compositionally biased region" description="Polar residues" evidence="13">
    <location>
        <begin position="207"/>
        <end position="218"/>
    </location>
</feature>
<evidence type="ECO:0000313" key="17">
    <source>
        <dbReference type="EMBL" id="ORX44780.1"/>
    </source>
</evidence>
<protein>
    <recommendedName>
        <fullName evidence="12">ATP-dependent DNA helicase</fullName>
        <ecNumber evidence="12">5.6.2.4</ecNumber>
    </recommendedName>
</protein>
<dbReference type="FunFam" id="3.40.50.300:FF:000296">
    <property type="entry name" value="ATP-dependent DNA helicase RecQ"/>
    <property type="match status" value="1"/>
</dbReference>
<comment type="catalytic activity">
    <reaction evidence="11 12">
        <text>Couples ATP hydrolysis with the unwinding of duplex DNA by translocating in the 3'-5' direction.</text>
        <dbReference type="EC" id="5.6.2.4"/>
    </reaction>
</comment>
<dbReference type="PROSITE" id="PS51194">
    <property type="entry name" value="HELICASE_CTER"/>
    <property type="match status" value="1"/>
</dbReference>
<evidence type="ECO:0000259" key="14">
    <source>
        <dbReference type="PROSITE" id="PS50967"/>
    </source>
</evidence>
<dbReference type="GO" id="GO:0000729">
    <property type="term" value="P:DNA double-strand break processing"/>
    <property type="evidence" value="ECO:0007669"/>
    <property type="project" value="UniProtKB-ARBA"/>
</dbReference>
<dbReference type="InterPro" id="IPR004589">
    <property type="entry name" value="DNA_helicase_ATP-dep_RecQ"/>
</dbReference>
<name>A0A1X2G4J0_9FUNG</name>
<dbReference type="InterPro" id="IPR022758">
    <property type="entry name" value="Helicase_Sgs1"/>
</dbReference>
<feature type="compositionally biased region" description="Low complexity" evidence="13">
    <location>
        <begin position="74"/>
        <end position="92"/>
    </location>
</feature>
<dbReference type="GO" id="GO:0003677">
    <property type="term" value="F:DNA binding"/>
    <property type="evidence" value="ECO:0007669"/>
    <property type="project" value="UniProtKB-KW"/>
</dbReference>
<comment type="caution">
    <text evidence="17">The sequence shown here is derived from an EMBL/GenBank/DDBJ whole genome shotgun (WGS) entry which is preliminary data.</text>
</comment>
<dbReference type="EC" id="5.6.2.4" evidence="12"/>
<feature type="compositionally biased region" description="Acidic residues" evidence="13">
    <location>
        <begin position="43"/>
        <end position="57"/>
    </location>
</feature>
<keyword evidence="18" id="KW-1185">Reference proteome</keyword>
<dbReference type="STRING" id="101127.A0A1X2G4J0"/>
<dbReference type="SUPFAM" id="SSF46785">
    <property type="entry name" value="Winged helix' DNA-binding domain"/>
    <property type="match status" value="1"/>
</dbReference>
<dbReference type="Pfam" id="PF00270">
    <property type="entry name" value="DEAD"/>
    <property type="match status" value="1"/>
</dbReference>
<dbReference type="Gene3D" id="1.10.10.10">
    <property type="entry name" value="Winged helix-like DNA-binding domain superfamily/Winged helix DNA-binding domain"/>
    <property type="match status" value="1"/>
</dbReference>
<dbReference type="NCBIfam" id="TIGR00614">
    <property type="entry name" value="recQ_fam"/>
    <property type="match status" value="1"/>
</dbReference>
<feature type="domain" description="HRDC" evidence="14">
    <location>
        <begin position="887"/>
        <end position="967"/>
    </location>
</feature>
<dbReference type="EMBL" id="MCGT01000046">
    <property type="protein sequence ID" value="ORX44780.1"/>
    <property type="molecule type" value="Genomic_DNA"/>
</dbReference>
<evidence type="ECO:0000313" key="18">
    <source>
        <dbReference type="Proteomes" id="UP000242146"/>
    </source>
</evidence>
<dbReference type="SUPFAM" id="SSF47819">
    <property type="entry name" value="HRDC-like"/>
    <property type="match status" value="1"/>
</dbReference>
<keyword evidence="7 12" id="KW-0067">ATP-binding</keyword>
<dbReference type="InterPro" id="IPR011545">
    <property type="entry name" value="DEAD/DEAH_box_helicase_dom"/>
</dbReference>
<evidence type="ECO:0000256" key="7">
    <source>
        <dbReference type="ARBA" id="ARBA00022840"/>
    </source>
</evidence>
<dbReference type="InterPro" id="IPR027417">
    <property type="entry name" value="P-loop_NTPase"/>
</dbReference>
<evidence type="ECO:0000256" key="8">
    <source>
        <dbReference type="ARBA" id="ARBA00023125"/>
    </source>
</evidence>
<feature type="domain" description="Helicase C-terminal" evidence="16">
    <location>
        <begin position="467"/>
        <end position="615"/>
    </location>
</feature>
<dbReference type="SMART" id="SM00487">
    <property type="entry name" value="DEXDc"/>
    <property type="match status" value="1"/>
</dbReference>
<evidence type="ECO:0000256" key="12">
    <source>
        <dbReference type="RuleBase" id="RU364117"/>
    </source>
</evidence>
<comment type="subcellular location">
    <subcellularLocation>
        <location evidence="2 12">Nucleus</location>
    </subcellularLocation>
</comment>
<evidence type="ECO:0000256" key="2">
    <source>
        <dbReference type="ARBA" id="ARBA00004123"/>
    </source>
</evidence>
<evidence type="ECO:0000256" key="10">
    <source>
        <dbReference type="ARBA" id="ARBA00023242"/>
    </source>
</evidence>
<dbReference type="GO" id="GO:0005634">
    <property type="term" value="C:nucleus"/>
    <property type="evidence" value="ECO:0007669"/>
    <property type="project" value="UniProtKB-SubCell"/>
</dbReference>
<dbReference type="InterPro" id="IPR002464">
    <property type="entry name" value="DNA/RNA_helicase_DEAH_CS"/>
</dbReference>
<keyword evidence="8" id="KW-0238">DNA-binding</keyword>
<gene>
    <name evidence="17" type="ORF">DM01DRAFT_1340298</name>
</gene>
<keyword evidence="6 12" id="KW-0347">Helicase</keyword>
<dbReference type="InterPro" id="IPR014001">
    <property type="entry name" value="Helicase_ATP-bd"/>
</dbReference>
<keyword evidence="5 12" id="KW-0378">Hydrolase</keyword>
<feature type="compositionally biased region" description="Low complexity" evidence="13">
    <location>
        <begin position="787"/>
        <end position="819"/>
    </location>
</feature>
<sequence>MDEPWPNHTGDLTPFYPSPQARVQPPPSASPHFPLAHSPISIIDDDDEFLGDDDDIDFASMDIDQLPSSSFNHRTPIPTTSSSSNRPNRQRPYQPEPIDLEDDMFDDSLIDDDNDSFMNPPSLLPVPADRPSSDDLESQLADLKKKESEIRATMGAKLADGTYDPLQITAWGKELGDIQEKVKSLEQAKKDQPFNGDQIVTPAPAPSATTNRSLYFSRNNNEPPAPPQPEYPWSSEVRRVLRQVFKLQEFRRNQLEVINATLNGEDTFVLMPTGGGKSLCYQLPAYVQQGNHGHLHPGGVTLVVSPLLSLMEDQVRHLQNLGIHAKLINGTLGIHERREVLQLLEASPPRLQLMYVTPEMLTRSSHFKRIIEGLHSRGHLARFVIDEAHCVSHWGHDFRPDYKDLGSLKQQYPNVPMIALTATANHRVQKDITTNLHMENSKCFKQSFNRPNLKYDVINSMPRLTDRVTDIYRFINANYRHECGIIYCVTRKQCEELAGKLRELSIDAIHYHAALTPEERSTTQLDWQQGKTKVIVATIAFGMGIDKPDVRFVIHYTMPSSVEGYYQETGRAGRDGMEASCRMYYSFGDRRLHETLINNSEGPVQQKKQQHENLKFMVQYCENREDCRRKQVLAYFGESFDAHQCRQQPQTMCDVCHKNDGRPVQKTDVSQGARTLLQLVQAVVAAAERVSLVQLAEVFRGSAKQEYIRRNFHTLAGYKMGKDWSTDDVTRLAQHLLIIQALEEYSVVNNRGFTNAYVTLGPRADSILQGCERVELSGEFGRPIPSRAPNTNQQNPRQRQNNRNGYQANQHAYQQSYQQNQHTIRLQNYRYSSTTAPSPSHGHSQGSNARNPSTPSRLSALAPSTRPSTPSYTYSDSHRSSLSDPNRRIQMQCLLEMQECRKKVCSQFRFQDVTNIFPDNDLKKLAHRMPATERAFCDLMGINQEKFKRHGTYFLDICKKYAAQLTH</sequence>
<accession>A0A1X2G4J0</accession>
<dbReference type="Pfam" id="PF09382">
    <property type="entry name" value="RQC"/>
    <property type="match status" value="1"/>
</dbReference>
<dbReference type="AlphaFoldDB" id="A0A1X2G4J0"/>
<dbReference type="InterPro" id="IPR036390">
    <property type="entry name" value="WH_DNA-bd_sf"/>
</dbReference>
<feature type="region of interest" description="Disordered" evidence="13">
    <location>
        <begin position="779"/>
        <end position="819"/>
    </location>
</feature>
<dbReference type="SMART" id="SM00490">
    <property type="entry name" value="HELICc"/>
    <property type="match status" value="1"/>
</dbReference>
<keyword evidence="9" id="KW-0413">Isomerase</keyword>
<evidence type="ECO:0000256" key="1">
    <source>
        <dbReference type="ARBA" id="ARBA00001947"/>
    </source>
</evidence>
<dbReference type="Pfam" id="PF00271">
    <property type="entry name" value="Helicase_C"/>
    <property type="match status" value="1"/>
</dbReference>
<evidence type="ECO:0000256" key="11">
    <source>
        <dbReference type="ARBA" id="ARBA00034617"/>
    </source>
</evidence>
<dbReference type="GO" id="GO:0043138">
    <property type="term" value="F:3'-5' DNA helicase activity"/>
    <property type="evidence" value="ECO:0007669"/>
    <property type="project" value="UniProtKB-EC"/>
</dbReference>
<feature type="region of interest" description="Disordered" evidence="13">
    <location>
        <begin position="832"/>
        <end position="885"/>
    </location>
</feature>
<keyword evidence="10 12" id="KW-0539">Nucleus</keyword>
<evidence type="ECO:0000256" key="3">
    <source>
        <dbReference type="ARBA" id="ARBA00005446"/>
    </source>
</evidence>
<dbReference type="FunFam" id="3.40.50.300:FF:000340">
    <property type="entry name" value="Bloom syndrome, RecQ helicase"/>
    <property type="match status" value="1"/>
</dbReference>
<feature type="compositionally biased region" description="Acidic residues" evidence="13">
    <location>
        <begin position="98"/>
        <end position="115"/>
    </location>
</feature>
<dbReference type="GO" id="GO:0005737">
    <property type="term" value="C:cytoplasm"/>
    <property type="evidence" value="ECO:0007669"/>
    <property type="project" value="TreeGrafter"/>
</dbReference>
<dbReference type="InterPro" id="IPR044876">
    <property type="entry name" value="HRDC_dom_sf"/>
</dbReference>
<evidence type="ECO:0000256" key="13">
    <source>
        <dbReference type="SAM" id="MobiDB-lite"/>
    </source>
</evidence>
<reference evidence="17 18" key="1">
    <citation type="submission" date="2016-07" db="EMBL/GenBank/DDBJ databases">
        <title>Pervasive Adenine N6-methylation of Active Genes in Fungi.</title>
        <authorList>
            <consortium name="DOE Joint Genome Institute"/>
            <person name="Mondo S.J."/>
            <person name="Dannebaum R.O."/>
            <person name="Kuo R.C."/>
            <person name="Labutti K."/>
            <person name="Haridas S."/>
            <person name="Kuo A."/>
            <person name="Salamov A."/>
            <person name="Ahrendt S.R."/>
            <person name="Lipzen A."/>
            <person name="Sullivan W."/>
            <person name="Andreopoulos W.B."/>
            <person name="Clum A."/>
            <person name="Lindquist E."/>
            <person name="Daum C."/>
            <person name="Ramamoorthy G.K."/>
            <person name="Gryganskyi A."/>
            <person name="Culley D."/>
            <person name="Magnuson J.K."/>
            <person name="James T.Y."/>
            <person name="O'Malley M.A."/>
            <person name="Stajich J.E."/>
            <person name="Spatafora J.W."/>
            <person name="Visel A."/>
            <person name="Grigoriev I.V."/>
        </authorList>
    </citation>
    <scope>NUCLEOTIDE SEQUENCE [LARGE SCALE GENOMIC DNA]</scope>
    <source>
        <strain evidence="17 18">NRRL 3301</strain>
    </source>
</reference>
<proteinExistence type="inferred from homology"/>
<dbReference type="GO" id="GO:0009378">
    <property type="term" value="F:four-way junction helicase activity"/>
    <property type="evidence" value="ECO:0007669"/>
    <property type="project" value="TreeGrafter"/>
</dbReference>
<feature type="compositionally biased region" description="Low complexity" evidence="13">
    <location>
        <begin position="863"/>
        <end position="875"/>
    </location>
</feature>
<comment type="similarity">
    <text evidence="3 12">Belongs to the helicase family. RecQ subfamily.</text>
</comment>
<comment type="cofactor">
    <cofactor evidence="1">
        <name>Zn(2+)</name>
        <dbReference type="ChEBI" id="CHEBI:29105"/>
    </cofactor>
</comment>
<dbReference type="InterPro" id="IPR018982">
    <property type="entry name" value="RQC_domain"/>
</dbReference>
<evidence type="ECO:0000259" key="16">
    <source>
        <dbReference type="PROSITE" id="PS51194"/>
    </source>
</evidence>
<evidence type="ECO:0000256" key="9">
    <source>
        <dbReference type="ARBA" id="ARBA00023235"/>
    </source>
</evidence>
<dbReference type="Pfam" id="PF11408">
    <property type="entry name" value="Helicase_Sgs1"/>
    <property type="match status" value="1"/>
</dbReference>
<feature type="compositionally biased region" description="Basic and acidic residues" evidence="13">
    <location>
        <begin position="876"/>
        <end position="885"/>
    </location>
</feature>
<dbReference type="SUPFAM" id="SSF52540">
    <property type="entry name" value="P-loop containing nucleoside triphosphate hydrolases"/>
    <property type="match status" value="1"/>
</dbReference>
<comment type="catalytic activity">
    <reaction evidence="12">
        <text>ATP + H2O = ADP + phosphate + H(+)</text>
        <dbReference type="Rhea" id="RHEA:13065"/>
        <dbReference type="ChEBI" id="CHEBI:15377"/>
        <dbReference type="ChEBI" id="CHEBI:15378"/>
        <dbReference type="ChEBI" id="CHEBI:30616"/>
        <dbReference type="ChEBI" id="CHEBI:43474"/>
        <dbReference type="ChEBI" id="CHEBI:456216"/>
    </reaction>
</comment>
<organism evidence="17 18">
    <name type="scientific">Hesseltinella vesiculosa</name>
    <dbReference type="NCBI Taxonomy" id="101127"/>
    <lineage>
        <taxon>Eukaryota</taxon>
        <taxon>Fungi</taxon>
        <taxon>Fungi incertae sedis</taxon>
        <taxon>Mucoromycota</taxon>
        <taxon>Mucoromycotina</taxon>
        <taxon>Mucoromycetes</taxon>
        <taxon>Mucorales</taxon>
        <taxon>Cunninghamellaceae</taxon>
        <taxon>Hesseltinella</taxon>
    </lineage>
</organism>
<evidence type="ECO:0000256" key="4">
    <source>
        <dbReference type="ARBA" id="ARBA00022741"/>
    </source>
</evidence>
<evidence type="ECO:0000256" key="5">
    <source>
        <dbReference type="ARBA" id="ARBA00022801"/>
    </source>
</evidence>
<dbReference type="PANTHER" id="PTHR13710:SF153">
    <property type="entry name" value="RECQ-LIKE DNA HELICASE BLM"/>
    <property type="match status" value="1"/>
</dbReference>
<dbReference type="OrthoDB" id="10261556at2759"/>
<dbReference type="GO" id="GO:0005694">
    <property type="term" value="C:chromosome"/>
    <property type="evidence" value="ECO:0007669"/>
    <property type="project" value="TreeGrafter"/>
</dbReference>
<keyword evidence="4 12" id="KW-0547">Nucleotide-binding</keyword>
<dbReference type="Gene3D" id="3.40.50.300">
    <property type="entry name" value="P-loop containing nucleotide triphosphate hydrolases"/>
    <property type="match status" value="2"/>
</dbReference>
<dbReference type="SMART" id="SM00956">
    <property type="entry name" value="RQC"/>
    <property type="match status" value="1"/>
</dbReference>
<dbReference type="InterPro" id="IPR032284">
    <property type="entry name" value="RecQ_Zn-bd"/>
</dbReference>
<dbReference type="Proteomes" id="UP000242146">
    <property type="component" value="Unassembled WGS sequence"/>
</dbReference>
<feature type="region of interest" description="Disordered" evidence="13">
    <location>
        <begin position="1"/>
        <end position="135"/>
    </location>
</feature>
<dbReference type="CDD" id="cd17920">
    <property type="entry name" value="DEXHc_RecQ"/>
    <property type="match status" value="1"/>
</dbReference>
<feature type="region of interest" description="Disordered" evidence="13">
    <location>
        <begin position="194"/>
        <end position="231"/>
    </location>
</feature>
<dbReference type="PROSITE" id="PS50967">
    <property type="entry name" value="HRDC"/>
    <property type="match status" value="1"/>
</dbReference>
<dbReference type="GO" id="GO:0031573">
    <property type="term" value="P:mitotic intra-S DNA damage checkpoint signaling"/>
    <property type="evidence" value="ECO:0007669"/>
    <property type="project" value="UniProtKB-ARBA"/>
</dbReference>
<dbReference type="InterPro" id="IPR002121">
    <property type="entry name" value="HRDC_dom"/>
</dbReference>
<evidence type="ECO:0000256" key="6">
    <source>
        <dbReference type="ARBA" id="ARBA00022806"/>
    </source>
</evidence>
<feature type="compositionally biased region" description="Polar residues" evidence="13">
    <location>
        <begin position="832"/>
        <end position="857"/>
    </location>
</feature>
<dbReference type="GO" id="GO:0016887">
    <property type="term" value="F:ATP hydrolysis activity"/>
    <property type="evidence" value="ECO:0007669"/>
    <property type="project" value="RHEA"/>
</dbReference>
<dbReference type="InterPro" id="IPR001650">
    <property type="entry name" value="Helicase_C-like"/>
</dbReference>
<dbReference type="PANTHER" id="PTHR13710">
    <property type="entry name" value="DNA HELICASE RECQ FAMILY MEMBER"/>
    <property type="match status" value="1"/>
</dbReference>
<dbReference type="GO" id="GO:0006260">
    <property type="term" value="P:DNA replication"/>
    <property type="evidence" value="ECO:0007669"/>
    <property type="project" value="InterPro"/>
</dbReference>
<dbReference type="CDD" id="cd18794">
    <property type="entry name" value="SF2_C_RecQ"/>
    <property type="match status" value="1"/>
</dbReference>
<feature type="domain" description="Helicase ATP-binding" evidence="15">
    <location>
        <begin position="258"/>
        <end position="442"/>
    </location>
</feature>
<dbReference type="PROSITE" id="PS51192">
    <property type="entry name" value="HELICASE_ATP_BIND_1"/>
    <property type="match status" value="1"/>
</dbReference>